<feature type="region of interest" description="Disordered" evidence="5">
    <location>
        <begin position="726"/>
        <end position="756"/>
    </location>
</feature>
<dbReference type="InterPro" id="IPR002347">
    <property type="entry name" value="SDR_fam"/>
</dbReference>
<evidence type="ECO:0000313" key="9">
    <source>
        <dbReference type="RefSeq" id="XP_021101436.1"/>
    </source>
</evidence>
<evidence type="ECO:0000259" key="7">
    <source>
        <dbReference type="PROSITE" id="PS50003"/>
    </source>
</evidence>
<keyword evidence="8" id="KW-1185">Reference proteome</keyword>
<dbReference type="GO" id="GO:0043325">
    <property type="term" value="F:phosphatidylinositol-3,4-bisphosphate binding"/>
    <property type="evidence" value="ECO:0007669"/>
    <property type="project" value="TreeGrafter"/>
</dbReference>
<feature type="transmembrane region" description="Helical" evidence="6">
    <location>
        <begin position="949"/>
        <end position="967"/>
    </location>
</feature>
<dbReference type="AlphaFoldDB" id="A0AAX6RY56"/>
<dbReference type="Pfam" id="PF00169">
    <property type="entry name" value="PH"/>
    <property type="match status" value="1"/>
</dbReference>
<dbReference type="PANTHER" id="PTHR12752">
    <property type="entry name" value="PHOSPHOINOSITOL 3-PHOSPHATE-BINDING PROTEIN"/>
    <property type="match status" value="1"/>
</dbReference>
<dbReference type="Gene3D" id="3.40.50.720">
    <property type="entry name" value="NAD(P)-binding Rossmann-like Domain"/>
    <property type="match status" value="1"/>
</dbReference>
<evidence type="ECO:0000313" key="8">
    <source>
        <dbReference type="Proteomes" id="UP000694906"/>
    </source>
</evidence>
<dbReference type="Gene3D" id="2.30.29.30">
    <property type="entry name" value="Pleckstrin-homology domain (PH domain)/Phosphotyrosine-binding domain (PTB)"/>
    <property type="match status" value="1"/>
</dbReference>
<feature type="domain" description="PH" evidence="7">
    <location>
        <begin position="54"/>
        <end position="153"/>
    </location>
</feature>
<dbReference type="PROSITE" id="PS50003">
    <property type="entry name" value="PH_DOMAIN"/>
    <property type="match status" value="1"/>
</dbReference>
<feature type="compositionally biased region" description="Pro residues" evidence="5">
    <location>
        <begin position="162"/>
        <end position="171"/>
    </location>
</feature>
<feature type="compositionally biased region" description="Polar residues" evidence="5">
    <location>
        <begin position="313"/>
        <end position="333"/>
    </location>
</feature>
<dbReference type="InterPro" id="IPR040392">
    <property type="entry name" value="PKHA4-7_PH"/>
</dbReference>
<feature type="compositionally biased region" description="Low complexity" evidence="5">
    <location>
        <begin position="572"/>
        <end position="582"/>
    </location>
</feature>
<comment type="subcellular location">
    <subcellularLocation>
        <location evidence="1">Cytoplasm</location>
    </subcellularLocation>
</comment>
<dbReference type="InterPro" id="IPR057971">
    <property type="entry name" value="PKHA4-7_TBCA"/>
</dbReference>
<dbReference type="FunFam" id="2.30.29.30:FF:000103">
    <property type="entry name" value="Pleckstrin homology domain-containing family A member 4"/>
    <property type="match status" value="1"/>
</dbReference>
<dbReference type="GO" id="GO:0080025">
    <property type="term" value="F:phosphatidylinositol-3,5-bisphosphate binding"/>
    <property type="evidence" value="ECO:0007669"/>
    <property type="project" value="TreeGrafter"/>
</dbReference>
<dbReference type="PANTHER" id="PTHR12752:SF7">
    <property type="entry name" value="PLECKSTRIN HOMOLOGY DOMAIN-CONTAINING FAMILY A MEMBER 4"/>
    <property type="match status" value="1"/>
</dbReference>
<dbReference type="GO" id="GO:0005546">
    <property type="term" value="F:phosphatidylinositol-4,5-bisphosphate binding"/>
    <property type="evidence" value="ECO:0007669"/>
    <property type="project" value="TreeGrafter"/>
</dbReference>
<keyword evidence="6" id="KW-0472">Membrane</keyword>
<accession>A0AAX6RY56</accession>
<dbReference type="Pfam" id="PF00106">
    <property type="entry name" value="adh_short"/>
    <property type="match status" value="1"/>
</dbReference>
<keyword evidence="3" id="KW-0597">Phosphoprotein</keyword>
<dbReference type="CDD" id="cd13248">
    <property type="entry name" value="PH_PEPP1_2_3"/>
    <property type="match status" value="1"/>
</dbReference>
<dbReference type="CTD" id="57664"/>
<evidence type="ECO:0000256" key="3">
    <source>
        <dbReference type="ARBA" id="ARBA00022553"/>
    </source>
</evidence>
<feature type="compositionally biased region" description="Basic and acidic residues" evidence="5">
    <location>
        <begin position="615"/>
        <end position="624"/>
    </location>
</feature>
<dbReference type="GO" id="GO:0031234">
    <property type="term" value="C:extrinsic component of cytoplasmic side of plasma membrane"/>
    <property type="evidence" value="ECO:0007669"/>
    <property type="project" value="TreeGrafter"/>
</dbReference>
<dbReference type="SMART" id="SM00233">
    <property type="entry name" value="PH"/>
    <property type="match status" value="1"/>
</dbReference>
<evidence type="ECO:0000256" key="5">
    <source>
        <dbReference type="SAM" id="MobiDB-lite"/>
    </source>
</evidence>
<organism evidence="8 9">
    <name type="scientific">Heterocephalus glaber</name>
    <name type="common">Naked mole rat</name>
    <dbReference type="NCBI Taxonomy" id="10181"/>
    <lineage>
        <taxon>Eukaryota</taxon>
        <taxon>Metazoa</taxon>
        <taxon>Chordata</taxon>
        <taxon>Craniata</taxon>
        <taxon>Vertebrata</taxon>
        <taxon>Euteleostomi</taxon>
        <taxon>Mammalia</taxon>
        <taxon>Eutheria</taxon>
        <taxon>Euarchontoglires</taxon>
        <taxon>Glires</taxon>
        <taxon>Rodentia</taxon>
        <taxon>Hystricomorpha</taxon>
        <taxon>Bathyergidae</taxon>
        <taxon>Heterocephalus</taxon>
    </lineage>
</organism>
<dbReference type="GO" id="GO:0032266">
    <property type="term" value="F:phosphatidylinositol-3-phosphate binding"/>
    <property type="evidence" value="ECO:0007669"/>
    <property type="project" value="TreeGrafter"/>
</dbReference>
<dbReference type="GO" id="GO:2000096">
    <property type="term" value="P:positive regulation of Wnt signaling pathway, planar cell polarity pathway"/>
    <property type="evidence" value="ECO:0007669"/>
    <property type="project" value="TreeGrafter"/>
</dbReference>
<name>A0AAX6RY56_HETGA</name>
<dbReference type="GeneID" id="101717286"/>
<keyword evidence="4" id="KW-0175">Coiled coil</keyword>
<feature type="compositionally biased region" description="Polar residues" evidence="5">
    <location>
        <begin position="744"/>
        <end position="753"/>
    </location>
</feature>
<dbReference type="InterPro" id="IPR036291">
    <property type="entry name" value="NAD(P)-bd_dom_sf"/>
</dbReference>
<keyword evidence="2" id="KW-0963">Cytoplasm</keyword>
<dbReference type="GO" id="GO:0005737">
    <property type="term" value="C:cytoplasm"/>
    <property type="evidence" value="ECO:0007669"/>
    <property type="project" value="UniProtKB-SubCell"/>
</dbReference>
<dbReference type="PRINTS" id="PR00081">
    <property type="entry name" value="GDHRDH"/>
</dbReference>
<dbReference type="InterPro" id="IPR001849">
    <property type="entry name" value="PH_domain"/>
</dbReference>
<protein>
    <submittedName>
        <fullName evidence="9">Pleckstrin homology domain-containing family A member 4 isoform X1</fullName>
    </submittedName>
</protein>
<dbReference type="RefSeq" id="XP_021101436.1">
    <property type="nucleotide sequence ID" value="XM_021245777.1"/>
</dbReference>
<dbReference type="Proteomes" id="UP000694906">
    <property type="component" value="Unplaced"/>
</dbReference>
<sequence length="968" mass="106675">MEEGRPRSSLSLASSASTLSSLSTLSAKKPARAVNKVHTFGKRSNALRRDPNLPVHIRGWLHKQDSSGLRLWKRRWFVLSGHCLFYYKDSREESVLGSVLLPSYSVRPDGPGAPRGRRFTFTAEHPGMRTYVLAADTLEDLRGWLRALGRASRAEGDDCGPPRSPPRPQPGEGPGGPGGPPEVSRGEEGRISESSEVARFSRGRDPPGLLAPSPTADLQSGPRGRRTRSPDLFAPLSRPPSPLSLPRPWSAPAQRLSPSSGDRALPARPHTPLSRIDVRPPFDWGPQRQTLSRAPTPRRGPSSEAGGGRRPRSPQNWSQEPRTQVPSGSSTYLQLPPRPPGTRASTVLLPGPLLDSTLHQSLETDSLLTKLCGQDRLLRRLQEDIDQRQEEKVQLEAALELTRQQLGQATREAATPGRTWGHQRLLQDRLVSVRAALCHLTQEREQVWDAYRGLEQELGTLRETLEYLLHLGSSQDRASAQQQLWMVEDTLAGLRGPKKPPPATEPNSPSPALQGEESSERELLKRSNDDMTIVTNPLPHPLQSLPESLELSSPRSPEAGRGRPPGSDRDLGSLSSGLASPRVSRASSPEGRRPSSPMLGTKAPSTRPRMSAQEQLERIRRNQDSGRPLLRPASPRLLTLGRTLSPARCQPDTEQRAVLGAPKWPRSSGSWSSPRNTSHYLPTSEGHRERVLSLSQALASEASQWHRLRTASPGGNLDCLDDLLPSVPQSDPTPLVTSPPRSPAMTNSGSTGFSGRGADSGAHVVICDKDESSARVLEQQLPGAIFIRSDVTQEEDLRTLIAETIRRFGHLDCVVNNAGYHPPAERLEDTSAQDFRQLLELNLLSIYTLTKLALPHLRKVQGNIINISSLTGAIGQSQAVLYSATKDREQHFCSSEGAKTLAHPQEGYSPLSRHFMDFQLPEEFACQVWWRKEPRFNQRNTGLDGLGDLGLLFLSLFFFFFLFFFLFV</sequence>
<evidence type="ECO:0000256" key="4">
    <source>
        <dbReference type="SAM" id="Coils"/>
    </source>
</evidence>
<reference evidence="9" key="1">
    <citation type="submission" date="2025-08" db="UniProtKB">
        <authorList>
            <consortium name="RefSeq"/>
        </authorList>
    </citation>
    <scope>IDENTIFICATION</scope>
</reference>
<feature type="compositionally biased region" description="Basic and acidic residues" evidence="5">
    <location>
        <begin position="518"/>
        <end position="529"/>
    </location>
</feature>
<dbReference type="SUPFAM" id="SSF51735">
    <property type="entry name" value="NAD(P)-binding Rossmann-fold domains"/>
    <property type="match status" value="1"/>
</dbReference>
<feature type="compositionally biased region" description="Low complexity" evidence="5">
    <location>
        <begin position="664"/>
        <end position="675"/>
    </location>
</feature>
<proteinExistence type="predicted"/>
<feature type="compositionally biased region" description="Basic and acidic residues" evidence="5">
    <location>
        <begin position="184"/>
        <end position="193"/>
    </location>
</feature>
<feature type="compositionally biased region" description="Low complexity" evidence="5">
    <location>
        <begin position="627"/>
        <end position="640"/>
    </location>
</feature>
<keyword evidence="6" id="KW-0812">Transmembrane</keyword>
<dbReference type="Pfam" id="PF25541">
    <property type="entry name" value="TBCA_PH"/>
    <property type="match status" value="1"/>
</dbReference>
<feature type="compositionally biased region" description="Basic and acidic residues" evidence="5">
    <location>
        <begin position="558"/>
        <end position="571"/>
    </location>
</feature>
<evidence type="ECO:0000256" key="1">
    <source>
        <dbReference type="ARBA" id="ARBA00004496"/>
    </source>
</evidence>
<feature type="compositionally biased region" description="Low complexity" evidence="5">
    <location>
        <begin position="541"/>
        <end position="557"/>
    </location>
</feature>
<evidence type="ECO:0000256" key="2">
    <source>
        <dbReference type="ARBA" id="ARBA00022490"/>
    </source>
</evidence>
<dbReference type="GO" id="GO:0090263">
    <property type="term" value="P:positive regulation of canonical Wnt signaling pathway"/>
    <property type="evidence" value="ECO:0007669"/>
    <property type="project" value="TreeGrafter"/>
</dbReference>
<dbReference type="SUPFAM" id="SSF50729">
    <property type="entry name" value="PH domain-like"/>
    <property type="match status" value="1"/>
</dbReference>
<keyword evidence="6" id="KW-1133">Transmembrane helix</keyword>
<feature type="region of interest" description="Disordered" evidence="5">
    <location>
        <begin position="152"/>
        <end position="348"/>
    </location>
</feature>
<gene>
    <name evidence="9" type="primary">Plekha4</name>
</gene>
<dbReference type="InterPro" id="IPR011993">
    <property type="entry name" value="PH-like_dom_sf"/>
</dbReference>
<feature type="region of interest" description="Disordered" evidence="5">
    <location>
        <begin position="493"/>
        <end position="684"/>
    </location>
</feature>
<feature type="compositionally biased region" description="Polar residues" evidence="5">
    <location>
        <begin position="727"/>
        <end position="736"/>
    </location>
</feature>
<feature type="coiled-coil region" evidence="4">
    <location>
        <begin position="378"/>
        <end position="412"/>
    </location>
</feature>
<evidence type="ECO:0000256" key="6">
    <source>
        <dbReference type="SAM" id="Phobius"/>
    </source>
</evidence>